<evidence type="ECO:0000256" key="8">
    <source>
        <dbReference type="ARBA" id="ARBA00022776"/>
    </source>
</evidence>
<dbReference type="CDD" id="cd12721">
    <property type="entry name" value="RRM_Nup53p_fungi"/>
    <property type="match status" value="1"/>
</dbReference>
<feature type="compositionally biased region" description="Polar residues" evidence="17">
    <location>
        <begin position="54"/>
        <end position="63"/>
    </location>
</feature>
<evidence type="ECO:0000256" key="12">
    <source>
        <dbReference type="ARBA" id="ARBA00023132"/>
    </source>
</evidence>
<dbReference type="GO" id="GO:0006607">
    <property type="term" value="P:NLS-bearing protein import into nucleus"/>
    <property type="evidence" value="ECO:0007669"/>
    <property type="project" value="TreeGrafter"/>
</dbReference>
<feature type="compositionally biased region" description="Polar residues" evidence="17">
    <location>
        <begin position="7"/>
        <end position="27"/>
    </location>
</feature>
<evidence type="ECO:0000256" key="4">
    <source>
        <dbReference type="ARBA" id="ARBA00022448"/>
    </source>
</evidence>
<dbReference type="PANTHER" id="PTHR21527:SF6">
    <property type="entry name" value="NUCLEOPORIN NUP35"/>
    <property type="match status" value="1"/>
</dbReference>
<keyword evidence="9 16" id="KW-0509">mRNA transport</keyword>
<reference evidence="19" key="1">
    <citation type="journal article" date="2017" name="Nat. Genet.">
        <title>Contrasting evolutionary genome dynamics between domesticated and wild yeasts.</title>
        <authorList>
            <person name="Yue J.X."/>
            <person name="Li J."/>
            <person name="Aigrain L."/>
            <person name="Hallin J."/>
            <person name="Persson K."/>
            <person name="Oliver K."/>
            <person name="Bergstrom A."/>
            <person name="Coupland P."/>
            <person name="Warringer J."/>
            <person name="Lagomarsino M.C."/>
            <person name="Fischer G."/>
            <person name="Durbin R."/>
            <person name="Liti G."/>
        </authorList>
    </citation>
    <scope>NUCLEOTIDE SEQUENCE</scope>
    <source>
        <strain evidence="19">CBS432</strain>
    </source>
</reference>
<dbReference type="KEGG" id="spao:SPAR_D01470"/>
<dbReference type="GO" id="GO:0044615">
    <property type="term" value="C:nuclear pore nuclear basket"/>
    <property type="evidence" value="ECO:0007669"/>
    <property type="project" value="TreeGrafter"/>
</dbReference>
<dbReference type="PROSITE" id="PS51472">
    <property type="entry name" value="RRM_NUP35"/>
    <property type="match status" value="1"/>
</dbReference>
<evidence type="ECO:0000256" key="14">
    <source>
        <dbReference type="ARBA" id="ARBA00023242"/>
    </source>
</evidence>
<dbReference type="GO" id="GO:0051028">
    <property type="term" value="P:mRNA transport"/>
    <property type="evidence" value="ECO:0007669"/>
    <property type="project" value="UniProtKB-UniRule"/>
</dbReference>
<dbReference type="InterPro" id="IPR035979">
    <property type="entry name" value="RBD_domain_sf"/>
</dbReference>
<dbReference type="Pfam" id="PF05172">
    <property type="entry name" value="RRM_Nup35"/>
    <property type="match status" value="1"/>
</dbReference>
<evidence type="ECO:0000313" key="19">
    <source>
        <dbReference type="RefSeq" id="XP_033765180.1"/>
    </source>
</evidence>
<feature type="compositionally biased region" description="Basic residues" evidence="17">
    <location>
        <begin position="108"/>
        <end position="123"/>
    </location>
</feature>
<keyword evidence="4 16" id="KW-0813">Transport</keyword>
<feature type="compositionally biased region" description="Polar residues" evidence="17">
    <location>
        <begin position="95"/>
        <end position="106"/>
    </location>
</feature>
<evidence type="ECO:0000256" key="17">
    <source>
        <dbReference type="SAM" id="MobiDB-lite"/>
    </source>
</evidence>
<feature type="region of interest" description="Disordered" evidence="17">
    <location>
        <begin position="1"/>
        <end position="143"/>
    </location>
</feature>
<keyword evidence="8" id="KW-0498">Mitosis</keyword>
<evidence type="ECO:0000256" key="7">
    <source>
        <dbReference type="ARBA" id="ARBA00022737"/>
    </source>
</evidence>
<evidence type="ECO:0000256" key="16">
    <source>
        <dbReference type="PROSITE-ProRule" id="PRU00804"/>
    </source>
</evidence>
<dbReference type="OrthoDB" id="1733656at2759"/>
<dbReference type="FunFam" id="3.30.70.330:FF:000613">
    <property type="entry name" value="Nuclear pore complex subunit"/>
    <property type="match status" value="1"/>
</dbReference>
<keyword evidence="7" id="KW-0677">Repeat</keyword>
<dbReference type="SUPFAM" id="SSF54928">
    <property type="entry name" value="RNA-binding domain, RBD"/>
    <property type="match status" value="1"/>
</dbReference>
<evidence type="ECO:0000256" key="3">
    <source>
        <dbReference type="ARBA" id="ARBA00004620"/>
    </source>
</evidence>
<evidence type="ECO:0000256" key="5">
    <source>
        <dbReference type="ARBA" id="ARBA00022553"/>
    </source>
</evidence>
<dbReference type="GO" id="GO:0017056">
    <property type="term" value="F:structural constituent of nuclear pore"/>
    <property type="evidence" value="ECO:0007669"/>
    <property type="project" value="UniProtKB-ARBA"/>
</dbReference>
<evidence type="ECO:0000256" key="15">
    <source>
        <dbReference type="ARBA" id="ARBA00023306"/>
    </source>
</evidence>
<keyword evidence="15" id="KW-0131">Cell cycle</keyword>
<reference evidence="19" key="3">
    <citation type="submission" date="2025-07" db="EMBL/GenBank/DDBJ databases">
        <authorList>
            <consortium name="NCBI Genome Project"/>
        </authorList>
    </citation>
    <scope>NUCLEOTIDE SEQUENCE</scope>
    <source>
        <strain evidence="19">CBS432</strain>
    </source>
</reference>
<proteinExistence type="predicted"/>
<keyword evidence="11" id="KW-0811">Translocation</keyword>
<reference evidence="19" key="2">
    <citation type="submission" date="2020-01" db="EMBL/GenBank/DDBJ databases">
        <title>Population-level Yeast Reference Genomes.</title>
        <authorList>
            <person name="Yue J.-X."/>
        </authorList>
    </citation>
    <scope>NUCLEOTIDE SEQUENCE</scope>
    <source>
        <strain evidence="19">CBS432</strain>
    </source>
</reference>
<dbReference type="GO" id="GO:0005543">
    <property type="term" value="F:phospholipid binding"/>
    <property type="evidence" value="ECO:0007669"/>
    <property type="project" value="UniProtKB-ARBA"/>
</dbReference>
<dbReference type="InterPro" id="IPR007846">
    <property type="entry name" value="RRM_NUP35_dom"/>
</dbReference>
<evidence type="ECO:0000256" key="2">
    <source>
        <dbReference type="ARBA" id="ARBA00004567"/>
    </source>
</evidence>
<dbReference type="InterPro" id="IPR012677">
    <property type="entry name" value="Nucleotide-bd_a/b_plait_sf"/>
</dbReference>
<name>A0A8B8UN20_SACPA</name>
<dbReference type="Gene3D" id="3.30.70.330">
    <property type="match status" value="1"/>
</dbReference>
<protein>
    <submittedName>
        <fullName evidence="19">FG-nucleoporin ASM4</fullName>
    </submittedName>
</protein>
<feature type="domain" description="RRM Nup35-type" evidence="18">
    <location>
        <begin position="264"/>
        <end position="393"/>
    </location>
</feature>
<dbReference type="GO" id="GO:0003697">
    <property type="term" value="F:single-stranded DNA binding"/>
    <property type="evidence" value="ECO:0007669"/>
    <property type="project" value="UniProtKB-ARBA"/>
</dbReference>
<dbReference type="PANTHER" id="PTHR21527">
    <property type="entry name" value="NUCLEOPORIN NUP35"/>
    <property type="match status" value="1"/>
</dbReference>
<organism evidence="19">
    <name type="scientific">Saccharomyces paradoxus</name>
    <name type="common">Yeast</name>
    <name type="synonym">Saccharomyces douglasii</name>
    <dbReference type="NCBI Taxonomy" id="27291"/>
    <lineage>
        <taxon>Eukaryota</taxon>
        <taxon>Fungi</taxon>
        <taxon>Dikarya</taxon>
        <taxon>Ascomycota</taxon>
        <taxon>Saccharomycotina</taxon>
        <taxon>Saccharomycetes</taxon>
        <taxon>Saccharomycetales</taxon>
        <taxon>Saccharomycetaceae</taxon>
        <taxon>Saccharomyces</taxon>
    </lineage>
</organism>
<dbReference type="AlphaFoldDB" id="A0A8B8UN20"/>
<feature type="compositionally biased region" description="Low complexity" evidence="17">
    <location>
        <begin position="64"/>
        <end position="94"/>
    </location>
</feature>
<keyword evidence="12 16" id="KW-0906">Nuclear pore complex</keyword>
<keyword evidence="10" id="KW-0653">Protein transport</keyword>
<feature type="compositionally biased region" description="Low complexity" evidence="17">
    <location>
        <begin position="28"/>
        <end position="47"/>
    </location>
</feature>
<dbReference type="RefSeq" id="XP_033765180.1">
    <property type="nucleotide sequence ID" value="XM_033909289.1"/>
</dbReference>
<evidence type="ECO:0000256" key="13">
    <source>
        <dbReference type="ARBA" id="ARBA00023136"/>
    </source>
</evidence>
<evidence type="ECO:0000256" key="9">
    <source>
        <dbReference type="ARBA" id="ARBA00022816"/>
    </source>
</evidence>
<dbReference type="GO" id="GO:0031965">
    <property type="term" value="C:nuclear membrane"/>
    <property type="evidence" value="ECO:0007669"/>
    <property type="project" value="UniProtKB-SubCell"/>
</dbReference>
<feature type="compositionally biased region" description="Low complexity" evidence="17">
    <location>
        <begin position="125"/>
        <end position="139"/>
    </location>
</feature>
<gene>
    <name evidence="19" type="primary">ASM4</name>
    <name evidence="19" type="ORF">SPAR_D01470</name>
</gene>
<comment type="subcellular location">
    <subcellularLocation>
        <location evidence="1">Nucleus membrane</location>
        <topology evidence="1">Peripheral membrane protein</topology>
        <orientation evidence="1">Cytoplasmic side</orientation>
    </subcellularLocation>
    <subcellularLocation>
        <location evidence="3">Nucleus membrane</location>
        <topology evidence="3">Peripheral membrane protein</topology>
        <orientation evidence="3">Nucleoplasmic side</orientation>
    </subcellularLocation>
    <subcellularLocation>
        <location evidence="2">Nucleus</location>
        <location evidence="2">Nuclear pore complex</location>
    </subcellularLocation>
</comment>
<keyword evidence="13" id="KW-0472">Membrane</keyword>
<keyword evidence="14 16" id="KW-0539">Nucleus</keyword>
<evidence type="ECO:0000256" key="1">
    <source>
        <dbReference type="ARBA" id="ARBA00004335"/>
    </source>
</evidence>
<dbReference type="GeneID" id="54629394"/>
<evidence type="ECO:0000259" key="18">
    <source>
        <dbReference type="PROSITE" id="PS51472"/>
    </source>
</evidence>
<dbReference type="GO" id="GO:0051301">
    <property type="term" value="P:cell division"/>
    <property type="evidence" value="ECO:0007669"/>
    <property type="project" value="UniProtKB-KW"/>
</dbReference>
<evidence type="ECO:0000256" key="6">
    <source>
        <dbReference type="ARBA" id="ARBA00022618"/>
    </source>
</evidence>
<keyword evidence="6" id="KW-0132">Cell division</keyword>
<dbReference type="GO" id="GO:0006999">
    <property type="term" value="P:nuclear pore organization"/>
    <property type="evidence" value="ECO:0007669"/>
    <property type="project" value="TreeGrafter"/>
</dbReference>
<keyword evidence="5" id="KW-0597">Phosphoprotein</keyword>
<evidence type="ECO:0000256" key="11">
    <source>
        <dbReference type="ARBA" id="ARBA00023010"/>
    </source>
</evidence>
<reference evidence="19" key="4">
    <citation type="submission" date="2025-08" db="UniProtKB">
        <authorList>
            <consortium name="RefSeq"/>
        </authorList>
    </citation>
    <scope>IDENTIFICATION</scope>
    <source>
        <strain evidence="19">CBS432</strain>
    </source>
</reference>
<dbReference type="VEuPathDB" id="FungiDB:SPAR_D01470"/>
<accession>A0A8B8UN20</accession>
<evidence type="ECO:0000256" key="10">
    <source>
        <dbReference type="ARBA" id="ARBA00022927"/>
    </source>
</evidence>
<sequence>MFGVRSGDNNSGFTSLTSQAPQTTPMFQSQSQLQAQLQPQQQQQSSPFNGPFGASSSRFGTSLTNTVNINNNSSNISSNSINNNNVNNSVNNTNQHSQGNNPSWVSNPKKRFTPHTVIRRKTTKQNSSSDISQNDESSSLNTSMRNFSKQNQDFKHNERNKSAANNDINSLLSTFNDIPPTVTLQDWQREDEFGSIPSLTTQFVSDKYTAKKINRPAYDSKNTPNVFDKDSYVRIANIEDNHLDNNYNTAETNNNKAHETFSKSSSLSAIIVFGYPESISNELIEHFSHFGRIMEDFQVLRLGRGISPSSFRIFHNRDTNCDQNDPTANKSITLKGKDNETSNKKYPIFTGESWVKLTYNSPSSALRALQENGTIFHGALIGCIPYSRNAVEQLAGCKIDNIDDIGEFNVSMYQSSSTPSTSNTPSPPNVIVTDDALLREDVNSPASNVGIGAKISSPKLANSLNKRLDVIDGKLPFMQNTGPNSNIPTLLRSLESKMRQQEEKYRNNEPAGFIHKLNNWLFGWNDL</sequence>
<dbReference type="GO" id="GO:0044613">
    <property type="term" value="C:nuclear pore central transport channel"/>
    <property type="evidence" value="ECO:0007669"/>
    <property type="project" value="TreeGrafter"/>
</dbReference>